<dbReference type="GeneID" id="35766915"/>
<comment type="pathway">
    <text evidence="6">Carbohydrate degradation; glycolysis; pyruvate from D-glyceraldehyde 3-phosphate: step 3/5.</text>
</comment>
<evidence type="ECO:0000256" key="4">
    <source>
        <dbReference type="ARBA" id="ARBA00023152"/>
    </source>
</evidence>
<evidence type="ECO:0000256" key="2">
    <source>
        <dbReference type="ARBA" id="ARBA00006717"/>
    </source>
</evidence>
<feature type="binding site" evidence="6 8">
    <location>
        <begin position="7"/>
        <end position="14"/>
    </location>
    <ligand>
        <name>substrate</name>
    </ligand>
</feature>
<feature type="binding site" evidence="6 8">
    <location>
        <begin position="178"/>
        <end position="179"/>
    </location>
    <ligand>
        <name>substrate</name>
    </ligand>
</feature>
<feature type="binding site" evidence="6 8">
    <location>
        <begin position="20"/>
        <end position="21"/>
    </location>
    <ligand>
        <name>substrate</name>
    </ligand>
</feature>
<keyword evidence="3 6" id="KW-0312">Gluconeogenesis</keyword>
<organism evidence="11 12">
    <name type="scientific">Aerococcus urinae</name>
    <dbReference type="NCBI Taxonomy" id="1376"/>
    <lineage>
        <taxon>Bacteria</taxon>
        <taxon>Bacillati</taxon>
        <taxon>Bacillota</taxon>
        <taxon>Bacilli</taxon>
        <taxon>Lactobacillales</taxon>
        <taxon>Aerococcaceae</taxon>
        <taxon>Aerococcus</taxon>
    </lineage>
</organism>
<evidence type="ECO:0000256" key="6">
    <source>
        <dbReference type="HAMAP-Rule" id="MF_01039"/>
    </source>
</evidence>
<dbReference type="OrthoDB" id="9781415at2"/>
<dbReference type="InterPro" id="IPR005952">
    <property type="entry name" value="Phosphogly_mut1"/>
</dbReference>
<dbReference type="FunFam" id="3.40.50.1240:FF:000003">
    <property type="entry name" value="2,3-bisphosphoglycerate-dependent phosphoglycerate mutase"/>
    <property type="match status" value="1"/>
</dbReference>
<feature type="binding site" evidence="6 8">
    <location>
        <position position="59"/>
    </location>
    <ligand>
        <name>substrate</name>
    </ligand>
</feature>
<keyword evidence="13" id="KW-1185">Reference proteome</keyword>
<dbReference type="GO" id="GO:0006096">
    <property type="term" value="P:glycolytic process"/>
    <property type="evidence" value="ECO:0007669"/>
    <property type="project" value="UniProtKB-UniRule"/>
</dbReference>
<dbReference type="GO" id="GO:0004619">
    <property type="term" value="F:phosphoglycerate mutase activity"/>
    <property type="evidence" value="ECO:0007669"/>
    <property type="project" value="UniProtKB-UniRule"/>
</dbReference>
<evidence type="ECO:0000256" key="8">
    <source>
        <dbReference type="PIRSR" id="PIRSR613078-2"/>
    </source>
</evidence>
<dbReference type="EMBL" id="CP065662">
    <property type="protein sequence ID" value="QPS02246.1"/>
    <property type="molecule type" value="Genomic_DNA"/>
</dbReference>
<dbReference type="NCBIfam" id="NF010713">
    <property type="entry name" value="PRK14115.1"/>
    <property type="match status" value="1"/>
</dbReference>
<dbReference type="HAMAP" id="MF_01039">
    <property type="entry name" value="PGAM_GpmA"/>
    <property type="match status" value="1"/>
</dbReference>
<dbReference type="GO" id="GO:0006094">
    <property type="term" value="P:gluconeogenesis"/>
    <property type="evidence" value="ECO:0007669"/>
    <property type="project" value="UniProtKB-UniRule"/>
</dbReference>
<dbReference type="Proteomes" id="UP000594771">
    <property type="component" value="Chromosome"/>
</dbReference>
<evidence type="ECO:0000256" key="3">
    <source>
        <dbReference type="ARBA" id="ARBA00022432"/>
    </source>
</evidence>
<evidence type="ECO:0000313" key="11">
    <source>
        <dbReference type="EMBL" id="QPS02246.1"/>
    </source>
</evidence>
<evidence type="ECO:0000256" key="5">
    <source>
        <dbReference type="ARBA" id="ARBA00023235"/>
    </source>
</evidence>
<feature type="site" description="Transition state stabilizer" evidence="6 9">
    <location>
        <position position="177"/>
    </location>
</feature>
<feature type="binding site" evidence="6 8">
    <location>
        <begin position="86"/>
        <end position="89"/>
    </location>
    <ligand>
        <name>substrate</name>
    </ligand>
</feature>
<dbReference type="NCBIfam" id="TIGR01258">
    <property type="entry name" value="pgm_1"/>
    <property type="match status" value="1"/>
</dbReference>
<dbReference type="SMART" id="SM00855">
    <property type="entry name" value="PGAM"/>
    <property type="match status" value="1"/>
</dbReference>
<accession>A0A0X8FEX6</accession>
<dbReference type="RefSeq" id="WP_060778520.1">
    <property type="nucleotide sequence ID" value="NZ_CAJHLF010000005.1"/>
</dbReference>
<dbReference type="Proteomes" id="UP001069145">
    <property type="component" value="Unassembled WGS sequence"/>
</dbReference>
<keyword evidence="4 6" id="KW-0324">Glycolysis</keyword>
<dbReference type="Gene3D" id="3.40.50.1240">
    <property type="entry name" value="Phosphoglycerate mutase-like"/>
    <property type="match status" value="1"/>
</dbReference>
<evidence type="ECO:0000313" key="13">
    <source>
        <dbReference type="Proteomes" id="UP001069145"/>
    </source>
</evidence>
<feature type="binding site" evidence="6 8">
    <location>
        <position position="97"/>
    </location>
    <ligand>
        <name>substrate</name>
    </ligand>
</feature>
<feature type="binding site" evidence="6 8">
    <location>
        <begin position="113"/>
        <end position="114"/>
    </location>
    <ligand>
        <name>substrate</name>
    </ligand>
</feature>
<gene>
    <name evidence="6 11" type="primary">gpmA</name>
    <name evidence="11" type="ORF">I6G68_04080</name>
    <name evidence="10" type="ORF">ODY43_08515</name>
</gene>
<dbReference type="PIRSF" id="PIRSF000709">
    <property type="entry name" value="6PFK_2-Ptase"/>
    <property type="match status" value="1"/>
</dbReference>
<evidence type="ECO:0000256" key="9">
    <source>
        <dbReference type="PIRSR" id="PIRSR613078-3"/>
    </source>
</evidence>
<dbReference type="EC" id="5.4.2.11" evidence="6"/>
<dbReference type="SUPFAM" id="SSF53254">
    <property type="entry name" value="Phosphoglycerate mutase-like"/>
    <property type="match status" value="1"/>
</dbReference>
<sequence>MKLVFIRHGESELNLANVFTGWLDPKLSENGRKEAAKAGQDLKETGIEFDCVHTSVLTRAIQTCNIVLEEMDRLYLPVEKNWRLNERHYGGLQGLNKAETAEKYGDEQVHIWRRSYDVRPPQASGEQAFDHRYDHLDTRHMLAGECLKDTLDRTLPYWEDHIAPELKDGKNVLVVAHGNSLRSLTKHIENISDDDIMGVEIATGEPIVYDIDENLNVVNKTVLHKK</sequence>
<dbReference type="AlphaFoldDB" id="A0A0X8FEX6"/>
<comment type="function">
    <text evidence="6">Catalyzes the interconversion of 2-phosphoglycerate and 3-phosphoglycerate.</text>
</comment>
<comment type="catalytic activity">
    <reaction evidence="1 6">
        <text>(2R)-2-phosphoglycerate = (2R)-3-phosphoglycerate</text>
        <dbReference type="Rhea" id="RHEA:15901"/>
        <dbReference type="ChEBI" id="CHEBI:58272"/>
        <dbReference type="ChEBI" id="CHEBI:58289"/>
        <dbReference type="EC" id="5.4.2.11"/>
    </reaction>
</comment>
<dbReference type="PANTHER" id="PTHR11931">
    <property type="entry name" value="PHOSPHOGLYCERATE MUTASE"/>
    <property type="match status" value="1"/>
</dbReference>
<evidence type="ECO:0000256" key="1">
    <source>
        <dbReference type="ARBA" id="ARBA00000380"/>
    </source>
</evidence>
<keyword evidence="5 6" id="KW-0413">Isomerase</keyword>
<dbReference type="EMBL" id="JAOTML010000011">
    <property type="protein sequence ID" value="MCY3054020.1"/>
    <property type="molecule type" value="Genomic_DNA"/>
</dbReference>
<dbReference type="InterPro" id="IPR029033">
    <property type="entry name" value="His_PPase_superfam"/>
</dbReference>
<reference evidence="11 12" key="1">
    <citation type="submission" date="2020-12" db="EMBL/GenBank/DDBJ databases">
        <title>FDA dAtabase for Regulatory Grade micrObial Sequences (FDA-ARGOS): Supporting development and validation of Infectious Disease Dx tests.</title>
        <authorList>
            <person name="Sproer C."/>
            <person name="Gronow S."/>
            <person name="Severitt S."/>
            <person name="Schroder I."/>
            <person name="Tallon L."/>
            <person name="Sadzewicz L."/>
            <person name="Zhao X."/>
            <person name="Boylan J."/>
            <person name="Ott S."/>
            <person name="Bowen H."/>
            <person name="Vavikolanu K."/>
            <person name="Mehta A."/>
            <person name="Aluvathingal J."/>
            <person name="Nadendla S."/>
            <person name="Lowell S."/>
            <person name="Myers T."/>
            <person name="Yan Y."/>
            <person name="Sichtig H."/>
        </authorList>
    </citation>
    <scope>NUCLEOTIDE SEQUENCE [LARGE SCALE GENOMIC DNA]</scope>
    <source>
        <strain evidence="11 12">FDAARGOS_911</strain>
    </source>
</reference>
<evidence type="ECO:0000256" key="7">
    <source>
        <dbReference type="PIRSR" id="PIRSR613078-1"/>
    </source>
</evidence>
<comment type="similarity">
    <text evidence="2 6">Belongs to the phosphoglycerate mutase family. BPG-dependent PGAM subfamily.</text>
</comment>
<name>A0A0X8FEX6_9LACT</name>
<dbReference type="UniPathway" id="UPA00109">
    <property type="reaction ID" value="UER00186"/>
</dbReference>
<protein>
    <recommendedName>
        <fullName evidence="6">2,3-bisphosphoglycerate-dependent phosphoglycerate mutase</fullName>
        <shortName evidence="6">BPG-dependent PGAM</shortName>
        <shortName evidence="6">PGAM</shortName>
        <shortName evidence="6">Phosphoglyceromutase</shortName>
        <shortName evidence="6">dPGM</shortName>
        <ecNumber evidence="6">5.4.2.11</ecNumber>
    </recommendedName>
</protein>
<dbReference type="CDD" id="cd07067">
    <property type="entry name" value="HP_PGM_like"/>
    <property type="match status" value="1"/>
</dbReference>
<feature type="active site" description="Proton donor/acceptor" evidence="6 7">
    <location>
        <position position="86"/>
    </location>
</feature>
<evidence type="ECO:0000313" key="12">
    <source>
        <dbReference type="Proteomes" id="UP000594771"/>
    </source>
</evidence>
<dbReference type="InterPro" id="IPR013078">
    <property type="entry name" value="His_Pase_superF_clade-1"/>
</dbReference>
<reference evidence="10" key="2">
    <citation type="submission" date="2022-09" db="EMBL/GenBank/DDBJ databases">
        <title>Aerococcus urinae taxonomy study.</title>
        <authorList>
            <person name="Christensen J."/>
            <person name="Senneby E."/>
        </authorList>
    </citation>
    <scope>NUCLEOTIDE SEQUENCE</scope>
    <source>
        <strain evidence="10">NLD-066-U95</strain>
    </source>
</reference>
<evidence type="ECO:0000313" key="10">
    <source>
        <dbReference type="EMBL" id="MCY3054020.1"/>
    </source>
</evidence>
<dbReference type="KEGG" id="aun:AWM73_05960"/>
<feature type="active site" description="Tele-phosphohistidine intermediate" evidence="6 7">
    <location>
        <position position="8"/>
    </location>
</feature>
<dbReference type="Pfam" id="PF00300">
    <property type="entry name" value="His_Phos_1"/>
    <property type="match status" value="1"/>
</dbReference>
<proteinExistence type="inferred from homology"/>